<sequence>MSETCPPGSYKMSSRQQECFPCPENSVAEEDGSIVCVCKEDHFRTPLDTPSAPCTMFGLRAVRSCPDGADLDQSPPFEKSVIKLLIKPLCSPFSHSLACFTCTLPHLSPLTRIKALRPQISQSKEQSSLHLSFTPHIIIIIITVHL</sequence>
<dbReference type="FunFam" id="2.10.50.10:FF:000001">
    <property type="entry name" value="Ephrin type-A receptor 5"/>
    <property type="match status" value="1"/>
</dbReference>
<keyword evidence="6" id="KW-1133">Transmembrane helix</keyword>
<organism evidence="10 11">
    <name type="scientific">Mugilogobius chulae</name>
    <name type="common">yellowstripe goby</name>
    <dbReference type="NCBI Taxonomy" id="88201"/>
    <lineage>
        <taxon>Eukaryota</taxon>
        <taxon>Metazoa</taxon>
        <taxon>Chordata</taxon>
        <taxon>Craniata</taxon>
        <taxon>Vertebrata</taxon>
        <taxon>Euteleostomi</taxon>
        <taxon>Actinopterygii</taxon>
        <taxon>Neopterygii</taxon>
        <taxon>Teleostei</taxon>
        <taxon>Neoteleostei</taxon>
        <taxon>Acanthomorphata</taxon>
        <taxon>Gobiaria</taxon>
        <taxon>Gobiiformes</taxon>
        <taxon>Gobioidei</taxon>
        <taxon>Gobiidae</taxon>
        <taxon>Gobionellinae</taxon>
        <taxon>Mugilogobius</taxon>
    </lineage>
</organism>
<dbReference type="GO" id="GO:0005005">
    <property type="term" value="F:transmembrane-ephrin receptor activity"/>
    <property type="evidence" value="ECO:0007669"/>
    <property type="project" value="TreeGrafter"/>
</dbReference>
<keyword evidence="4" id="KW-0547">Nucleotide-binding</keyword>
<keyword evidence="7" id="KW-0472">Membrane</keyword>
<dbReference type="GO" id="GO:0030425">
    <property type="term" value="C:dendrite"/>
    <property type="evidence" value="ECO:0007669"/>
    <property type="project" value="TreeGrafter"/>
</dbReference>
<evidence type="ECO:0000256" key="5">
    <source>
        <dbReference type="ARBA" id="ARBA00022840"/>
    </source>
</evidence>
<name>A0AAW0NL32_9GOBI</name>
<reference evidence="11" key="1">
    <citation type="submission" date="2024-04" db="EMBL/GenBank/DDBJ databases">
        <title>Salinicola lusitanus LLJ914,a marine bacterium isolated from the Okinawa Trough.</title>
        <authorList>
            <person name="Li J."/>
        </authorList>
    </citation>
    <scope>NUCLEOTIDE SEQUENCE [LARGE SCALE GENOMIC DNA]</scope>
</reference>
<evidence type="ECO:0000256" key="2">
    <source>
        <dbReference type="ARBA" id="ARBA00022692"/>
    </source>
</evidence>
<evidence type="ECO:0000256" key="7">
    <source>
        <dbReference type="ARBA" id="ARBA00023136"/>
    </source>
</evidence>
<accession>A0AAW0NL32</accession>
<dbReference type="Pfam" id="PF07699">
    <property type="entry name" value="Ephrin_rec_like"/>
    <property type="match status" value="1"/>
</dbReference>
<dbReference type="InterPro" id="IPR050449">
    <property type="entry name" value="Ephrin_rcpt_TKs"/>
</dbReference>
<dbReference type="PANTHER" id="PTHR46877">
    <property type="entry name" value="EPH RECEPTOR A5"/>
    <property type="match status" value="1"/>
</dbReference>
<keyword evidence="3" id="KW-0677">Repeat</keyword>
<evidence type="ECO:0000256" key="1">
    <source>
        <dbReference type="ARBA" id="ARBA00004167"/>
    </source>
</evidence>
<evidence type="ECO:0000256" key="3">
    <source>
        <dbReference type="ARBA" id="ARBA00022737"/>
    </source>
</evidence>
<keyword evidence="8" id="KW-0675">Receptor</keyword>
<dbReference type="EMBL" id="JBBPFD010000014">
    <property type="protein sequence ID" value="KAK7899255.1"/>
    <property type="molecule type" value="Genomic_DNA"/>
</dbReference>
<comment type="subcellular location">
    <subcellularLocation>
        <location evidence="1">Membrane</location>
        <topology evidence="1">Single-pass membrane protein</topology>
    </subcellularLocation>
</comment>
<evidence type="ECO:0000256" key="6">
    <source>
        <dbReference type="ARBA" id="ARBA00022989"/>
    </source>
</evidence>
<dbReference type="AlphaFoldDB" id="A0AAW0NL32"/>
<gene>
    <name evidence="10" type="ORF">WMY93_020108</name>
</gene>
<protein>
    <recommendedName>
        <fullName evidence="9">Tyrosine-protein kinase ephrin type A/B receptor-like domain-containing protein</fullName>
    </recommendedName>
</protein>
<evidence type="ECO:0000256" key="8">
    <source>
        <dbReference type="ARBA" id="ARBA00023170"/>
    </source>
</evidence>
<keyword evidence="2" id="KW-0812">Transmembrane</keyword>
<keyword evidence="11" id="KW-1185">Reference proteome</keyword>
<proteinExistence type="predicted"/>
<dbReference type="GO" id="GO:0005524">
    <property type="term" value="F:ATP binding"/>
    <property type="evidence" value="ECO:0007669"/>
    <property type="project" value="UniProtKB-KW"/>
</dbReference>
<dbReference type="PANTHER" id="PTHR46877:SF16">
    <property type="entry name" value="EPHRIN TYPE-A RECEPTOR 10"/>
    <property type="match status" value="1"/>
</dbReference>
<comment type="caution">
    <text evidence="10">The sequence shown here is derived from an EMBL/GenBank/DDBJ whole genome shotgun (WGS) entry which is preliminary data.</text>
</comment>
<keyword evidence="5" id="KW-0067">ATP-binding</keyword>
<evidence type="ECO:0000259" key="9">
    <source>
        <dbReference type="Pfam" id="PF07699"/>
    </source>
</evidence>
<evidence type="ECO:0000256" key="4">
    <source>
        <dbReference type="ARBA" id="ARBA00022741"/>
    </source>
</evidence>
<dbReference type="GO" id="GO:0007411">
    <property type="term" value="P:axon guidance"/>
    <property type="evidence" value="ECO:0007669"/>
    <property type="project" value="TreeGrafter"/>
</dbReference>
<dbReference type="InterPro" id="IPR011641">
    <property type="entry name" value="Tyr-kin_ephrin_A/B_rcpt-like"/>
</dbReference>
<dbReference type="GO" id="GO:0005886">
    <property type="term" value="C:plasma membrane"/>
    <property type="evidence" value="ECO:0007669"/>
    <property type="project" value="TreeGrafter"/>
</dbReference>
<evidence type="ECO:0000313" key="11">
    <source>
        <dbReference type="Proteomes" id="UP001460270"/>
    </source>
</evidence>
<evidence type="ECO:0000313" key="10">
    <source>
        <dbReference type="EMBL" id="KAK7899255.1"/>
    </source>
</evidence>
<feature type="domain" description="Tyrosine-protein kinase ephrin type A/B receptor-like" evidence="9">
    <location>
        <begin position="4"/>
        <end position="33"/>
    </location>
</feature>
<dbReference type="Gene3D" id="2.10.50.10">
    <property type="entry name" value="Tumor Necrosis Factor Receptor, subunit A, domain 2"/>
    <property type="match status" value="1"/>
</dbReference>
<dbReference type="Proteomes" id="UP001460270">
    <property type="component" value="Unassembled WGS sequence"/>
</dbReference>